<dbReference type="GO" id="GO:0043709">
    <property type="term" value="P:cell adhesion involved in single-species biofilm formation"/>
    <property type="evidence" value="ECO:0007669"/>
    <property type="project" value="TreeGrafter"/>
</dbReference>
<dbReference type="PROSITE" id="PS50887">
    <property type="entry name" value="GGDEF"/>
    <property type="match status" value="1"/>
</dbReference>
<keyword evidence="3" id="KW-1133">Transmembrane helix</keyword>
<evidence type="ECO:0000313" key="5">
    <source>
        <dbReference type="EMBL" id="KAB0268134.1"/>
    </source>
</evidence>
<dbReference type="InterPro" id="IPR043128">
    <property type="entry name" value="Rev_trsase/Diguanyl_cyclase"/>
</dbReference>
<dbReference type="NCBIfam" id="TIGR00254">
    <property type="entry name" value="GGDEF"/>
    <property type="match status" value="1"/>
</dbReference>
<dbReference type="InterPro" id="IPR029787">
    <property type="entry name" value="Nucleotide_cyclase"/>
</dbReference>
<reference evidence="5 6" key="1">
    <citation type="journal article" date="2019" name="Microorganisms">
        <title>Genome Insights into the Novel Species Microvirga brassicacearum, a Rapeseed Endophyte with Biotechnological Potential.</title>
        <authorList>
            <person name="Jimenez-Gomez A."/>
            <person name="Saati-Santamaria Z."/>
            <person name="Igual J.M."/>
            <person name="Rivas R."/>
            <person name="Mateos P.F."/>
            <person name="Garcia-Fraile P."/>
        </authorList>
    </citation>
    <scope>NUCLEOTIDE SEQUENCE [LARGE SCALE GENOMIC DNA]</scope>
    <source>
        <strain evidence="5 6">CDVBN77</strain>
    </source>
</reference>
<feature type="transmembrane region" description="Helical" evidence="3">
    <location>
        <begin position="155"/>
        <end position="173"/>
    </location>
</feature>
<dbReference type="SMART" id="SM00267">
    <property type="entry name" value="GGDEF"/>
    <property type="match status" value="1"/>
</dbReference>
<dbReference type="AlphaFoldDB" id="A0A5N3PEK4"/>
<keyword evidence="6" id="KW-1185">Reference proteome</keyword>
<evidence type="ECO:0000256" key="3">
    <source>
        <dbReference type="SAM" id="Phobius"/>
    </source>
</evidence>
<dbReference type="InterPro" id="IPR050469">
    <property type="entry name" value="Diguanylate_Cyclase"/>
</dbReference>
<dbReference type="EMBL" id="VCMV01000007">
    <property type="protein sequence ID" value="KAB0268134.1"/>
    <property type="molecule type" value="Genomic_DNA"/>
</dbReference>
<protein>
    <recommendedName>
        <fullName evidence="1">diguanylate cyclase</fullName>
        <ecNumber evidence="1">2.7.7.65</ecNumber>
    </recommendedName>
</protein>
<evidence type="ECO:0000259" key="4">
    <source>
        <dbReference type="PROSITE" id="PS50887"/>
    </source>
</evidence>
<dbReference type="FunFam" id="3.30.70.270:FF:000001">
    <property type="entry name" value="Diguanylate cyclase domain protein"/>
    <property type="match status" value="1"/>
</dbReference>
<dbReference type="PANTHER" id="PTHR45138:SF9">
    <property type="entry name" value="DIGUANYLATE CYCLASE DGCM-RELATED"/>
    <property type="match status" value="1"/>
</dbReference>
<dbReference type="Gene3D" id="3.30.70.270">
    <property type="match status" value="1"/>
</dbReference>
<organism evidence="5 6">
    <name type="scientific">Microvirga brassicacearum</name>
    <dbReference type="NCBI Taxonomy" id="2580413"/>
    <lineage>
        <taxon>Bacteria</taxon>
        <taxon>Pseudomonadati</taxon>
        <taxon>Pseudomonadota</taxon>
        <taxon>Alphaproteobacteria</taxon>
        <taxon>Hyphomicrobiales</taxon>
        <taxon>Methylobacteriaceae</taxon>
        <taxon>Microvirga</taxon>
    </lineage>
</organism>
<dbReference type="OrthoDB" id="9814202at2"/>
<evidence type="ECO:0000256" key="2">
    <source>
        <dbReference type="ARBA" id="ARBA00034247"/>
    </source>
</evidence>
<dbReference type="InterPro" id="IPR000160">
    <property type="entry name" value="GGDEF_dom"/>
</dbReference>
<dbReference type="EC" id="2.7.7.65" evidence="1"/>
<feature type="transmembrane region" description="Helical" evidence="3">
    <location>
        <begin position="105"/>
        <end position="123"/>
    </location>
</feature>
<proteinExistence type="predicted"/>
<name>A0A5N3PEK4_9HYPH</name>
<dbReference type="GO" id="GO:0052621">
    <property type="term" value="F:diguanylate cyclase activity"/>
    <property type="evidence" value="ECO:0007669"/>
    <property type="project" value="UniProtKB-EC"/>
</dbReference>
<evidence type="ECO:0000313" key="6">
    <source>
        <dbReference type="Proteomes" id="UP000325684"/>
    </source>
</evidence>
<feature type="transmembrane region" description="Helical" evidence="3">
    <location>
        <begin position="42"/>
        <end position="61"/>
    </location>
</feature>
<dbReference type="Pfam" id="PF00990">
    <property type="entry name" value="GGDEF"/>
    <property type="match status" value="1"/>
</dbReference>
<feature type="transmembrane region" description="Helical" evidence="3">
    <location>
        <begin position="179"/>
        <end position="199"/>
    </location>
</feature>
<sequence length="419" mass="45762">MERNRLIALLRRFFGTGHGGPALDENEVRVAQSVALVRQMPMIIIGNGIGSTIGYLFLGASKVSHDLTPLGLGIWLLLLPMLISWFRLRGRAVPQRVSKRRIRRITVYSGVLGTAWAALELWYLPTVPFSVAAFLMASCGFLAVSAVTTIFVMPWACIAYATPMMGAAIYISARSEDPVAGPFIGLLLLMSFGIFWFLAVNWRNFLTMLELSAEKSRLLVQLASDLQMQKELVEAKDEATAALRKANLALKALAQTDLLTNLPNRRGFEQTLRREWLRMQATGYTLSLLMVDADHFKAINDRHGHKKGDECLRIIAAALEASVRAGDTVSRYGGEEFAVILPGLAGSDAFKVAERMRSTVESSGAGFGLTISIGIATCHTSNALTTSELMEQADDALFRAKQGGRNQLVLAAASVEGKR</sequence>
<keyword evidence="3" id="KW-0472">Membrane</keyword>
<dbReference type="SUPFAM" id="SSF55073">
    <property type="entry name" value="Nucleotide cyclase"/>
    <property type="match status" value="1"/>
</dbReference>
<dbReference type="GO" id="GO:0005886">
    <property type="term" value="C:plasma membrane"/>
    <property type="evidence" value="ECO:0007669"/>
    <property type="project" value="TreeGrafter"/>
</dbReference>
<dbReference type="RefSeq" id="WP_150942692.1">
    <property type="nucleotide sequence ID" value="NZ_VCMV01000007.1"/>
</dbReference>
<comment type="caution">
    <text evidence="5">The sequence shown here is derived from an EMBL/GenBank/DDBJ whole genome shotgun (WGS) entry which is preliminary data.</text>
</comment>
<comment type="catalytic activity">
    <reaction evidence="2">
        <text>2 GTP = 3',3'-c-di-GMP + 2 diphosphate</text>
        <dbReference type="Rhea" id="RHEA:24898"/>
        <dbReference type="ChEBI" id="CHEBI:33019"/>
        <dbReference type="ChEBI" id="CHEBI:37565"/>
        <dbReference type="ChEBI" id="CHEBI:58805"/>
        <dbReference type="EC" id="2.7.7.65"/>
    </reaction>
</comment>
<dbReference type="Proteomes" id="UP000325684">
    <property type="component" value="Unassembled WGS sequence"/>
</dbReference>
<feature type="transmembrane region" description="Helical" evidence="3">
    <location>
        <begin position="67"/>
        <end position="85"/>
    </location>
</feature>
<dbReference type="GO" id="GO:1902201">
    <property type="term" value="P:negative regulation of bacterial-type flagellum-dependent cell motility"/>
    <property type="evidence" value="ECO:0007669"/>
    <property type="project" value="TreeGrafter"/>
</dbReference>
<feature type="domain" description="GGDEF" evidence="4">
    <location>
        <begin position="284"/>
        <end position="413"/>
    </location>
</feature>
<accession>A0A5N3PEK4</accession>
<dbReference type="CDD" id="cd01949">
    <property type="entry name" value="GGDEF"/>
    <property type="match status" value="1"/>
</dbReference>
<keyword evidence="3" id="KW-0812">Transmembrane</keyword>
<gene>
    <name evidence="5" type="ORF">FEZ63_05770</name>
</gene>
<evidence type="ECO:0000256" key="1">
    <source>
        <dbReference type="ARBA" id="ARBA00012528"/>
    </source>
</evidence>
<dbReference type="PANTHER" id="PTHR45138">
    <property type="entry name" value="REGULATORY COMPONENTS OF SENSORY TRANSDUCTION SYSTEM"/>
    <property type="match status" value="1"/>
</dbReference>